<dbReference type="PROSITE" id="PS51257">
    <property type="entry name" value="PROKAR_LIPOPROTEIN"/>
    <property type="match status" value="1"/>
</dbReference>
<proteinExistence type="inferred from homology"/>
<dbReference type="SUPFAM" id="SSF56954">
    <property type="entry name" value="Outer membrane efflux proteins (OEP)"/>
    <property type="match status" value="1"/>
</dbReference>
<name>A0A381DZ83_9GAMM</name>
<dbReference type="PANTHER" id="PTHR30203:SF32">
    <property type="entry name" value="CATION EFFLUX SYSTEM PROTEIN CUSC"/>
    <property type="match status" value="1"/>
</dbReference>
<protein>
    <submittedName>
        <fullName evidence="5">Probable efflux pump outer membrane protein ttgC</fullName>
    </submittedName>
</protein>
<dbReference type="Proteomes" id="UP000254572">
    <property type="component" value="Unassembled WGS sequence"/>
</dbReference>
<keyword evidence="2" id="KW-0449">Lipoprotein</keyword>
<dbReference type="Gene3D" id="2.20.200.10">
    <property type="entry name" value="Outer membrane efflux proteins (OEP)"/>
    <property type="match status" value="1"/>
</dbReference>
<feature type="coiled-coil region" evidence="3">
    <location>
        <begin position="221"/>
        <end position="248"/>
    </location>
</feature>
<comment type="similarity">
    <text evidence="1 2">Belongs to the outer membrane factor (OMF) (TC 1.B.17) family.</text>
</comment>
<dbReference type="Pfam" id="PF02321">
    <property type="entry name" value="OEP"/>
    <property type="match status" value="2"/>
</dbReference>
<dbReference type="OrthoDB" id="9770517at2"/>
<keyword evidence="2" id="KW-0564">Palmitate</keyword>
<evidence type="ECO:0000256" key="1">
    <source>
        <dbReference type="ARBA" id="ARBA00007613"/>
    </source>
</evidence>
<comment type="subcellular location">
    <subcellularLocation>
        <location evidence="2">Cell outer membrane</location>
        <topology evidence="2">Lipid-anchor</topology>
    </subcellularLocation>
</comment>
<evidence type="ECO:0000256" key="2">
    <source>
        <dbReference type="RuleBase" id="RU362097"/>
    </source>
</evidence>
<evidence type="ECO:0000313" key="5">
    <source>
        <dbReference type="EMBL" id="SUX18762.1"/>
    </source>
</evidence>
<organism evidence="5 6">
    <name type="scientific">Cardiobacterium valvarum</name>
    <dbReference type="NCBI Taxonomy" id="194702"/>
    <lineage>
        <taxon>Bacteria</taxon>
        <taxon>Pseudomonadati</taxon>
        <taxon>Pseudomonadota</taxon>
        <taxon>Gammaproteobacteria</taxon>
        <taxon>Cardiobacteriales</taxon>
        <taxon>Cardiobacteriaceae</taxon>
        <taxon>Cardiobacterium</taxon>
    </lineage>
</organism>
<feature type="compositionally biased region" description="Low complexity" evidence="4">
    <location>
        <begin position="476"/>
        <end position="490"/>
    </location>
</feature>
<reference evidence="5 6" key="1">
    <citation type="submission" date="2018-06" db="EMBL/GenBank/DDBJ databases">
        <authorList>
            <consortium name="Pathogen Informatics"/>
            <person name="Doyle S."/>
        </authorList>
    </citation>
    <scope>NUCLEOTIDE SEQUENCE [LARGE SCALE GENOMIC DNA]</scope>
    <source>
        <strain evidence="5 6">NCTC13294</strain>
    </source>
</reference>
<dbReference type="AlphaFoldDB" id="A0A381DZ83"/>
<dbReference type="Gene3D" id="1.20.1600.10">
    <property type="entry name" value="Outer membrane efflux proteins (OEP)"/>
    <property type="match status" value="1"/>
</dbReference>
<evidence type="ECO:0000313" key="6">
    <source>
        <dbReference type="Proteomes" id="UP000254572"/>
    </source>
</evidence>
<keyword evidence="3" id="KW-0175">Coiled coil</keyword>
<dbReference type="GO" id="GO:0015562">
    <property type="term" value="F:efflux transmembrane transporter activity"/>
    <property type="evidence" value="ECO:0007669"/>
    <property type="project" value="InterPro"/>
</dbReference>
<sequence length="496" mass="54292">MKHLLKPIPLALWLAGCSLAPNYEQPDVALPQSWMEVAISEQGNAAAPTADTLGWREYFRDPQLQQLISEALAYNHDLKNAALSIEIAEAQYGIQRTDYLPSVNAQGAHARSRTSRDLSSTGQARVGETWTVGLATSAYELDLYGRVKSLNEKALQTYLATREARDAAQLGIIGAVAKTYYQTRISEAQMALAKDVLQSRQETYRLSKLQFDAGLMTAGDLRGVEAQIESARSSYSEAERSHQQALNALSKLVGKPVSQIQLPPAGDLRNQFADIRLPSGIPSAALQHRPDIREAEYKIKAANGDIGAARAALYPSISLTGSLGFGSTELDRLIKAPNFNWNFTPNINIPIFNRGKLNRAVTISEAQQKILVETYQKTVQTAFYEIADALTARQTLAEQYEAQQRGNRAVSDRLRLENLRFEAGISTALDRLDAQRESYASDQGLLATELQMLTNNVDLYIAMGGGLHEYGVTAPDAAKETAPAKANKAAPRAKAR</sequence>
<dbReference type="RefSeq" id="WP_115610661.1">
    <property type="nucleotide sequence ID" value="NZ_JBHLZC010000001.1"/>
</dbReference>
<evidence type="ECO:0000256" key="4">
    <source>
        <dbReference type="SAM" id="MobiDB-lite"/>
    </source>
</evidence>
<keyword evidence="2" id="KW-0472">Membrane</keyword>
<accession>A0A381DZ83</accession>
<evidence type="ECO:0000256" key="3">
    <source>
        <dbReference type="SAM" id="Coils"/>
    </source>
</evidence>
<gene>
    <name evidence="5" type="primary">ttgC_1</name>
    <name evidence="5" type="ORF">NCTC13294_00350</name>
</gene>
<dbReference type="PANTHER" id="PTHR30203">
    <property type="entry name" value="OUTER MEMBRANE CATION EFFLUX PROTEIN"/>
    <property type="match status" value="1"/>
</dbReference>
<dbReference type="NCBIfam" id="TIGR01845">
    <property type="entry name" value="outer_NodT"/>
    <property type="match status" value="1"/>
</dbReference>
<keyword evidence="2" id="KW-1134">Transmembrane beta strand</keyword>
<dbReference type="InterPro" id="IPR010131">
    <property type="entry name" value="MdtP/NodT-like"/>
</dbReference>
<dbReference type="InterPro" id="IPR003423">
    <property type="entry name" value="OMP_efflux"/>
</dbReference>
<keyword evidence="6" id="KW-1185">Reference proteome</keyword>
<keyword evidence="2" id="KW-0812">Transmembrane</keyword>
<dbReference type="GO" id="GO:0009279">
    <property type="term" value="C:cell outer membrane"/>
    <property type="evidence" value="ECO:0007669"/>
    <property type="project" value="UniProtKB-SubCell"/>
</dbReference>
<feature type="region of interest" description="Disordered" evidence="4">
    <location>
        <begin position="476"/>
        <end position="496"/>
    </location>
</feature>
<dbReference type="EMBL" id="UFUW01000001">
    <property type="protein sequence ID" value="SUX18762.1"/>
    <property type="molecule type" value="Genomic_DNA"/>
</dbReference>